<reference evidence="2" key="1">
    <citation type="submission" date="2021-02" db="EMBL/GenBank/DDBJ databases">
        <authorList>
            <person name="Dougan E. K."/>
            <person name="Rhodes N."/>
            <person name="Thang M."/>
            <person name="Chan C."/>
        </authorList>
    </citation>
    <scope>NUCLEOTIDE SEQUENCE</scope>
</reference>
<evidence type="ECO:0000313" key="2">
    <source>
        <dbReference type="EMBL" id="CAE7936960.1"/>
    </source>
</evidence>
<dbReference type="Proteomes" id="UP000601435">
    <property type="component" value="Unassembled WGS sequence"/>
</dbReference>
<evidence type="ECO:0000313" key="3">
    <source>
        <dbReference type="Proteomes" id="UP000601435"/>
    </source>
</evidence>
<gene>
    <name evidence="2" type="ORF">SNEC2469_LOCUS32826</name>
</gene>
<proteinExistence type="predicted"/>
<feature type="compositionally biased region" description="Basic and acidic residues" evidence="1">
    <location>
        <begin position="346"/>
        <end position="355"/>
    </location>
</feature>
<accession>A0A813C5U0</accession>
<dbReference type="AlphaFoldDB" id="A0A813C5U0"/>
<sequence>MAPYSSLSDPPARISSQGATLLLEAFRDLQLPVRILKLHHNRIASGACVAEFLSRGVVHELHISHNELDAEAAASIISAAVQAKDATGAVSYPRRAGPRNCAPLWVRMEQNYIDPPTLLRLLDAEVDPKRKTAGVFCDARSKWCTPHSCAAKQAGLPVHLKNLPQQRRRPPNSTSAAPALGSIRQLSDGTEQACVLQFDWDTGRWLPQVIDIPPKELEASAASWEEGEEAESAAHGQQIQPLSLEVGQSLGADILRSLWEFETEPAEPPVATPSRSIFNPSAPEFEPGKRCFVSSFSEEPPEQVVSTDTSAGAASEATEGSDAAAGAELGESSNPTELGSHSSDAVPDREPRARAGQELPDDCQSQASDLGSGTEAEATGEDLPGKPPQAQGSTPHWPCRLM</sequence>
<protein>
    <submittedName>
        <fullName evidence="2">Uncharacterized protein</fullName>
    </submittedName>
</protein>
<feature type="region of interest" description="Disordered" evidence="1">
    <location>
        <begin position="295"/>
        <end position="402"/>
    </location>
</feature>
<feature type="compositionally biased region" description="Low complexity" evidence="1">
    <location>
        <begin position="307"/>
        <end position="328"/>
    </location>
</feature>
<dbReference type="OrthoDB" id="423003at2759"/>
<dbReference type="EMBL" id="CAJNJA010084330">
    <property type="protein sequence ID" value="CAE7936960.1"/>
    <property type="molecule type" value="Genomic_DNA"/>
</dbReference>
<feature type="compositionally biased region" description="Polar residues" evidence="1">
    <location>
        <begin position="331"/>
        <end position="343"/>
    </location>
</feature>
<name>A0A813C5U0_9DINO</name>
<keyword evidence="3" id="KW-1185">Reference proteome</keyword>
<comment type="caution">
    <text evidence="2">The sequence shown here is derived from an EMBL/GenBank/DDBJ whole genome shotgun (WGS) entry which is preliminary data.</text>
</comment>
<evidence type="ECO:0000256" key="1">
    <source>
        <dbReference type="SAM" id="MobiDB-lite"/>
    </source>
</evidence>
<organism evidence="2 3">
    <name type="scientific">Symbiodinium necroappetens</name>
    <dbReference type="NCBI Taxonomy" id="1628268"/>
    <lineage>
        <taxon>Eukaryota</taxon>
        <taxon>Sar</taxon>
        <taxon>Alveolata</taxon>
        <taxon>Dinophyceae</taxon>
        <taxon>Suessiales</taxon>
        <taxon>Symbiodiniaceae</taxon>
        <taxon>Symbiodinium</taxon>
    </lineage>
</organism>